<feature type="region of interest" description="Disordered" evidence="1">
    <location>
        <begin position="1136"/>
        <end position="1156"/>
    </location>
</feature>
<feature type="compositionally biased region" description="Pro residues" evidence="1">
    <location>
        <begin position="1295"/>
        <end position="1306"/>
    </location>
</feature>
<evidence type="ECO:0008006" key="5">
    <source>
        <dbReference type="Google" id="ProtNLM"/>
    </source>
</evidence>
<feature type="region of interest" description="Disordered" evidence="1">
    <location>
        <begin position="1286"/>
        <end position="1306"/>
    </location>
</feature>
<proteinExistence type="predicted"/>
<feature type="region of interest" description="Disordered" evidence="1">
    <location>
        <begin position="1436"/>
        <end position="1490"/>
    </location>
</feature>
<feature type="compositionally biased region" description="Pro residues" evidence="1">
    <location>
        <begin position="1471"/>
        <end position="1483"/>
    </location>
</feature>
<evidence type="ECO:0000313" key="3">
    <source>
        <dbReference type="EMBL" id="GBF88175.1"/>
    </source>
</evidence>
<dbReference type="OrthoDB" id="550402at2759"/>
<keyword evidence="2" id="KW-0812">Transmembrane</keyword>
<dbReference type="InParanoid" id="A0A2V0NTL4"/>
<feature type="transmembrane region" description="Helical" evidence="2">
    <location>
        <begin position="1322"/>
        <end position="1344"/>
    </location>
</feature>
<dbReference type="EMBL" id="BDRX01000003">
    <property type="protein sequence ID" value="GBF88175.1"/>
    <property type="molecule type" value="Genomic_DNA"/>
</dbReference>
<evidence type="ECO:0000313" key="4">
    <source>
        <dbReference type="Proteomes" id="UP000247498"/>
    </source>
</evidence>
<feature type="compositionally biased region" description="Low complexity" evidence="1">
    <location>
        <begin position="1436"/>
        <end position="1464"/>
    </location>
</feature>
<reference evidence="3 4" key="1">
    <citation type="journal article" date="2018" name="Sci. Rep.">
        <title>Raphidocelis subcapitata (=Pseudokirchneriella subcapitata) provides an insight into genome evolution and environmental adaptations in the Sphaeropleales.</title>
        <authorList>
            <person name="Suzuki S."/>
            <person name="Yamaguchi H."/>
            <person name="Nakajima N."/>
            <person name="Kawachi M."/>
        </authorList>
    </citation>
    <scope>NUCLEOTIDE SEQUENCE [LARGE SCALE GENOMIC DNA]</scope>
    <source>
        <strain evidence="3 4">NIES-35</strain>
    </source>
</reference>
<sequence length="1490" mass="144911">MPEDMRTLYDPYDVAIAFEAWCRNFEGLAAGFDHESCSAVTTEMVEAYPLDGNLAKRPGAVCRRMQICDPAAPCVVPANVSGGGPQPEVLDTCSATGLADGPPVRRNDVWQPGWCDGDADCAPVNTSRAGLVCDRRAAYPACTCRDGVDECETHSRCASFCELPPQLARMRAHNTVPLCNTTADCAPGLVCGPLPAGCSVLTCAASGLSLALEDCPAAGACAMPPESLRSAALAPNLRHISVALNAAARPGSFPCSSLFANPTAAALGGAAARCKVEAATLTVHLPAMATVVPGDALVLADGQSALVLAEGGAPFKGRVNLQHCSPDCALPVAVLAAPPVITKPCPGANGTGAAFSVALDAGSSFDPSGRALADVSWRLAAGSAWDPVLQALMAAANTGPTMPMRLEVAAADLEAIAAGRYTVEVAAAGSAPVISLIGPADRHYHIGGGLTISTHLVLYDWTAADGETGEPWAAVARGPSASRKTLVIPAPVPARHGQWHVVTLTASVSASEAAGGADNVGLLSFTWSCSRDDGAPCFAANAEAACRSTINGSAWTVQPGCLTTDKSHTFGVTASLGGGDPAHTASASLSGVRPRPGNVPVGTLSRTCAAAAAAAAGSAAAAPAACPRWHPGDQPLTLVLQLPPEFEDATVAWSRADGAAVPASAVAPSGRQLTLPAAQLPRGGALTVTASASLGGGTGLVSATVQVEAPPYCAAPNGACLSVVAVRAAFPDAAFDAFASGFVDGDDDDDGALGGLGDVTYEWGVVGADGARLPLLVGAASPSFRFAGLPPGASTLYVLARDDSGAFAEARAAVEVAAPAGGFDAVAAVSGVDADRAADLGDPDAINAAAATLAALAAYCAEADCSAGGGGGGGGGGDNATAPAARAGQAAAAAAARPPPPAPRVPSAARAAVLRRASQRELQVAIDSKGAALLAASAAALNARDAAALQASAATAAGVVRAMGAVSEGAAAAAATIATALLAAHENTGTALDPASATAAIALLSAAAAAGNTGADPARGPSAADAARVARLLARGAQPGQGYLAAGDGGLYVAAANQPGLALPGLSIRLGVPSLEAALAFSGPFAGPCAFALDNGGRRLALCGAGVATVTARYHEARGSDAAAFIASGSLELEAGGRSSGGDAPGSGGSAAAGSGPSPVAASGALVVSVSGGDAETGGLPCQRPGACTISLSLPLATGGSGRRRGARRRRGRRSLQQLLPAPQLEGATLVCARVASTAAAGAVSEAGGFWLSGAANGTATCTVARSGAYVVLAFPRAAAGGAGDASVADAGGASPPPGDAGPPIVGPIPPAGALLSPGARAGVGVAVAVAVAALCGGWAGLAWRRGWRPRWLRLAPSAGAAGVERSAAASVAVEATGEPAGLGCGAMQAQALPPAATATPRETATAALQQATAGTTPEAAAPLANPGPQVAEAKAGVAAAPASDAGGEPTAAAVTPAAAAASTAEHHSQQPPPPQLPAPCVPEPARVQP</sequence>
<gene>
    <name evidence="3" type="ORF">Rsub_00887</name>
</gene>
<evidence type="ECO:0000256" key="1">
    <source>
        <dbReference type="SAM" id="MobiDB-lite"/>
    </source>
</evidence>
<comment type="caution">
    <text evidence="3">The sequence shown here is derived from an EMBL/GenBank/DDBJ whole genome shotgun (WGS) entry which is preliminary data.</text>
</comment>
<evidence type="ECO:0000256" key="2">
    <source>
        <dbReference type="SAM" id="Phobius"/>
    </source>
</evidence>
<name>A0A2V0NTL4_9CHLO</name>
<protein>
    <recommendedName>
        <fullName evidence="5">PKD/REJ-like domain-containing protein</fullName>
    </recommendedName>
</protein>
<accession>A0A2V0NTL4</accession>
<keyword evidence="2" id="KW-0472">Membrane</keyword>
<organism evidence="3 4">
    <name type="scientific">Raphidocelis subcapitata</name>
    <dbReference type="NCBI Taxonomy" id="307507"/>
    <lineage>
        <taxon>Eukaryota</taxon>
        <taxon>Viridiplantae</taxon>
        <taxon>Chlorophyta</taxon>
        <taxon>core chlorophytes</taxon>
        <taxon>Chlorophyceae</taxon>
        <taxon>CS clade</taxon>
        <taxon>Sphaeropleales</taxon>
        <taxon>Selenastraceae</taxon>
        <taxon>Raphidocelis</taxon>
    </lineage>
</organism>
<keyword evidence="2" id="KW-1133">Transmembrane helix</keyword>
<feature type="compositionally biased region" description="Gly residues" evidence="1">
    <location>
        <begin position="1138"/>
        <end position="1151"/>
    </location>
</feature>
<keyword evidence="4" id="KW-1185">Reference proteome</keyword>
<dbReference type="Proteomes" id="UP000247498">
    <property type="component" value="Unassembled WGS sequence"/>
</dbReference>